<dbReference type="AlphaFoldDB" id="A0A9N9J3R2"/>
<comment type="similarity">
    <text evidence="4">Belongs to the eIF-3 subunit J family.</text>
</comment>
<dbReference type="Pfam" id="PF08597">
    <property type="entry name" value="eIF3_subunit"/>
    <property type="match status" value="1"/>
</dbReference>
<feature type="compositionally biased region" description="Basic and acidic residues" evidence="5">
    <location>
        <begin position="46"/>
        <end position="56"/>
    </location>
</feature>
<organism evidence="6 7">
    <name type="scientific">Dentiscutata erythropus</name>
    <dbReference type="NCBI Taxonomy" id="1348616"/>
    <lineage>
        <taxon>Eukaryota</taxon>
        <taxon>Fungi</taxon>
        <taxon>Fungi incertae sedis</taxon>
        <taxon>Mucoromycota</taxon>
        <taxon>Glomeromycotina</taxon>
        <taxon>Glomeromycetes</taxon>
        <taxon>Diversisporales</taxon>
        <taxon>Gigasporaceae</taxon>
        <taxon>Dentiscutata</taxon>
    </lineage>
</organism>
<proteinExistence type="inferred from homology"/>
<evidence type="ECO:0000256" key="2">
    <source>
        <dbReference type="ARBA" id="ARBA00022540"/>
    </source>
</evidence>
<evidence type="ECO:0000313" key="7">
    <source>
        <dbReference type="Proteomes" id="UP000789405"/>
    </source>
</evidence>
<sequence>MSDWDGDSDEVSVPIAFPVKKKWANEDIDEDQIKDSWDIASSEDEDKTKPPKEETPKKKKITITQKIAEKELKRKQAAEEREKRKQNYSEEDSEEDSELDFLEKKKRDAKAVIEADLENAEGMFKGVTIRETEGSPLDRINPKTKEEFDEFSNLLVERIRKHEKQGLYVNFINGFVRELCSSLKDVDIRKVSSTLATVANEKAKASKEAQKSKKKKPKPSLQAGKEDILDTVDYGNYDDDYDDFM</sequence>
<dbReference type="Gene3D" id="1.10.246.60">
    <property type="entry name" value="Eukaryotic translation initiation factor 3 like domains"/>
    <property type="match status" value="1"/>
</dbReference>
<comment type="caution">
    <text evidence="6">The sequence shown here is derived from an EMBL/GenBank/DDBJ whole genome shotgun (WGS) entry which is preliminary data.</text>
</comment>
<keyword evidence="7" id="KW-1185">Reference proteome</keyword>
<dbReference type="PANTHER" id="PTHR21681:SF0">
    <property type="entry name" value="EUKARYOTIC TRANSLATION INITIATION FACTOR 3 SUBUNIT J"/>
    <property type="match status" value="1"/>
</dbReference>
<feature type="region of interest" description="Disordered" evidence="5">
    <location>
        <begin position="1"/>
        <end position="101"/>
    </location>
</feature>
<reference evidence="6" key="1">
    <citation type="submission" date="2021-06" db="EMBL/GenBank/DDBJ databases">
        <authorList>
            <person name="Kallberg Y."/>
            <person name="Tangrot J."/>
            <person name="Rosling A."/>
        </authorList>
    </citation>
    <scope>NUCLEOTIDE SEQUENCE</scope>
    <source>
        <strain evidence="6">MA453B</strain>
    </source>
</reference>
<dbReference type="PANTHER" id="PTHR21681">
    <property type="entry name" value="EUKARYOTIC TRANSLATION INITIATION FACTOR 3 SUBUNIT J"/>
    <property type="match status" value="1"/>
</dbReference>
<feature type="compositionally biased region" description="Acidic residues" evidence="5">
    <location>
        <begin position="1"/>
        <end position="10"/>
    </location>
</feature>
<accession>A0A9N9J3R2</accession>
<dbReference type="EMBL" id="CAJVPY010017921">
    <property type="protein sequence ID" value="CAG8764400.1"/>
    <property type="molecule type" value="Genomic_DNA"/>
</dbReference>
<evidence type="ECO:0000256" key="4">
    <source>
        <dbReference type="HAMAP-Rule" id="MF_03009"/>
    </source>
</evidence>
<evidence type="ECO:0000256" key="1">
    <source>
        <dbReference type="ARBA" id="ARBA00022490"/>
    </source>
</evidence>
<dbReference type="HAMAP" id="MF_03009">
    <property type="entry name" value="eIF3j"/>
    <property type="match status" value="1"/>
</dbReference>
<evidence type="ECO:0000313" key="6">
    <source>
        <dbReference type="EMBL" id="CAG8764400.1"/>
    </source>
</evidence>
<keyword evidence="3 4" id="KW-0648">Protein biosynthesis</keyword>
<feature type="compositionally biased region" description="Basic and acidic residues" evidence="5">
    <location>
        <begin position="67"/>
        <end position="88"/>
    </location>
</feature>
<feature type="region of interest" description="Disordered" evidence="5">
    <location>
        <begin position="201"/>
        <end position="227"/>
    </location>
</feature>
<dbReference type="Proteomes" id="UP000789405">
    <property type="component" value="Unassembled WGS sequence"/>
</dbReference>
<dbReference type="GO" id="GO:0033290">
    <property type="term" value="C:eukaryotic 48S preinitiation complex"/>
    <property type="evidence" value="ECO:0007669"/>
    <property type="project" value="UniProtKB-UniRule"/>
</dbReference>
<protein>
    <recommendedName>
        <fullName evidence="4">Eukaryotic translation initiation factor 3 subunit J</fullName>
        <shortName evidence="4">eIF3j</shortName>
    </recommendedName>
    <alternativeName>
        <fullName evidence="4">Eukaryotic translation initiation factor 3 30 kDa subunit homolog</fullName>
        <shortName evidence="4">eIF-3 30 kDa subunit homolog</shortName>
    </alternativeName>
</protein>
<evidence type="ECO:0000256" key="5">
    <source>
        <dbReference type="SAM" id="MobiDB-lite"/>
    </source>
</evidence>
<keyword evidence="1 4" id="KW-0963">Cytoplasm</keyword>
<feature type="compositionally biased region" description="Acidic residues" evidence="5">
    <location>
        <begin position="89"/>
        <end position="100"/>
    </location>
</feature>
<comment type="subunit">
    <text evidence="4">Component of the eukaryotic translation initiation factor 3 (eIF-3) complex.</text>
</comment>
<dbReference type="GO" id="GO:0016282">
    <property type="term" value="C:eukaryotic 43S preinitiation complex"/>
    <property type="evidence" value="ECO:0007669"/>
    <property type="project" value="UniProtKB-UniRule"/>
</dbReference>
<dbReference type="GO" id="GO:0005852">
    <property type="term" value="C:eukaryotic translation initiation factor 3 complex"/>
    <property type="evidence" value="ECO:0007669"/>
    <property type="project" value="UniProtKB-UniRule"/>
</dbReference>
<feature type="compositionally biased region" description="Basic and acidic residues" evidence="5">
    <location>
        <begin position="201"/>
        <end position="211"/>
    </location>
</feature>
<dbReference type="GO" id="GO:0003743">
    <property type="term" value="F:translation initiation factor activity"/>
    <property type="evidence" value="ECO:0007669"/>
    <property type="project" value="UniProtKB-UniRule"/>
</dbReference>
<gene>
    <name evidence="4" type="primary">HCR1</name>
    <name evidence="6" type="ORF">DERYTH_LOCUS18111</name>
</gene>
<name>A0A9N9J3R2_9GLOM</name>
<comment type="subcellular location">
    <subcellularLocation>
        <location evidence="4">Cytoplasm</location>
    </subcellularLocation>
</comment>
<comment type="function">
    <text evidence="4">Component of the eukaryotic translation initiation factor 3 (eIF-3) complex, which is involved in protein synthesis of a specialized repertoire of mRNAs and, together with other initiation factors, stimulates binding of mRNA and methionyl-tRNAi to the 40S ribosome. The eIF-3 complex specifically targets and initiates translation of a subset of mRNAs involved in cell proliferation.</text>
</comment>
<dbReference type="InterPro" id="IPR013906">
    <property type="entry name" value="eIF3j"/>
</dbReference>
<dbReference type="OrthoDB" id="20381at2759"/>
<dbReference type="GO" id="GO:0001732">
    <property type="term" value="P:formation of cytoplasmic translation initiation complex"/>
    <property type="evidence" value="ECO:0007669"/>
    <property type="project" value="UniProtKB-UniRule"/>
</dbReference>
<evidence type="ECO:0000256" key="3">
    <source>
        <dbReference type="ARBA" id="ARBA00022917"/>
    </source>
</evidence>
<dbReference type="InterPro" id="IPR023194">
    <property type="entry name" value="eIF3-like_dom_sf"/>
</dbReference>
<keyword evidence="2 4" id="KW-0396">Initiation factor</keyword>